<proteinExistence type="predicted"/>
<reference evidence="3" key="1">
    <citation type="submission" date="2019-01" db="EMBL/GenBank/DDBJ databases">
        <title>Gri0909 isolated from a small marine red alga.</title>
        <authorList>
            <person name="Kim J."/>
            <person name="Jeong S.E."/>
            <person name="Jeon C.O."/>
        </authorList>
    </citation>
    <scope>NUCLEOTIDE SEQUENCE [LARGE SCALE GENOMIC DNA]</scope>
    <source>
        <strain evidence="3">Gri0909</strain>
    </source>
</reference>
<evidence type="ECO:0000313" key="2">
    <source>
        <dbReference type="EMBL" id="RVU38865.1"/>
    </source>
</evidence>
<dbReference type="InterPro" id="IPR010753">
    <property type="entry name" value="DUF1330"/>
</dbReference>
<evidence type="ECO:0000259" key="1">
    <source>
        <dbReference type="Pfam" id="PF07045"/>
    </source>
</evidence>
<dbReference type="Gene3D" id="3.30.70.100">
    <property type="match status" value="1"/>
</dbReference>
<gene>
    <name evidence="2" type="ORF">EOI86_06260</name>
</gene>
<protein>
    <submittedName>
        <fullName evidence="2">DUF1330 domain-containing protein</fullName>
    </submittedName>
</protein>
<dbReference type="RefSeq" id="WP_127764236.1">
    <property type="nucleotide sequence ID" value="NZ_SADE01000001.1"/>
</dbReference>
<keyword evidence="3" id="KW-1185">Reference proteome</keyword>
<comment type="caution">
    <text evidence="2">The sequence shown here is derived from an EMBL/GenBank/DDBJ whole genome shotgun (WGS) entry which is preliminary data.</text>
</comment>
<evidence type="ECO:0000313" key="3">
    <source>
        <dbReference type="Proteomes" id="UP000287447"/>
    </source>
</evidence>
<accession>A0A3S2Z9W4</accession>
<dbReference type="Proteomes" id="UP000287447">
    <property type="component" value="Unassembled WGS sequence"/>
</dbReference>
<feature type="domain" description="DUF1330" evidence="1">
    <location>
        <begin position="3"/>
        <end position="95"/>
    </location>
</feature>
<sequence>MAALLIVDVKEIRDPEKYEIYKTMTPDAIAAFGGRFLVRGNPCEQLEGDYLPSRHVIVEFESMDRLKEFYHSDTYAPALAIRLAIATSNAYAVETL</sequence>
<dbReference type="PANTHER" id="PTHR41521:SF4">
    <property type="entry name" value="BLR0684 PROTEIN"/>
    <property type="match status" value="1"/>
</dbReference>
<dbReference type="EMBL" id="SADE01000001">
    <property type="protein sequence ID" value="RVU38865.1"/>
    <property type="molecule type" value="Genomic_DNA"/>
</dbReference>
<name>A0A3S2Z9W4_9PROT</name>
<dbReference type="AlphaFoldDB" id="A0A3S2Z9W4"/>
<dbReference type="InterPro" id="IPR011008">
    <property type="entry name" value="Dimeric_a/b-barrel"/>
</dbReference>
<dbReference type="Pfam" id="PF07045">
    <property type="entry name" value="DUF1330"/>
    <property type="match status" value="1"/>
</dbReference>
<dbReference type="OrthoDB" id="9806380at2"/>
<organism evidence="2 3">
    <name type="scientific">Hwanghaeella grinnelliae</name>
    <dbReference type="NCBI Taxonomy" id="2500179"/>
    <lineage>
        <taxon>Bacteria</taxon>
        <taxon>Pseudomonadati</taxon>
        <taxon>Pseudomonadota</taxon>
        <taxon>Alphaproteobacteria</taxon>
        <taxon>Rhodospirillales</taxon>
        <taxon>Rhodospirillaceae</taxon>
        <taxon>Hwanghaeella</taxon>
    </lineage>
</organism>
<dbReference type="SUPFAM" id="SSF54909">
    <property type="entry name" value="Dimeric alpha+beta barrel"/>
    <property type="match status" value="1"/>
</dbReference>
<dbReference type="PANTHER" id="PTHR41521">
    <property type="match status" value="1"/>
</dbReference>